<protein>
    <submittedName>
        <fullName evidence="1">Uncharacterized protein</fullName>
    </submittedName>
</protein>
<proteinExistence type="predicted"/>
<reference evidence="1" key="1">
    <citation type="submission" date="2020-03" db="EMBL/GenBank/DDBJ databases">
        <title>The deep terrestrial virosphere.</title>
        <authorList>
            <person name="Holmfeldt K."/>
            <person name="Nilsson E."/>
            <person name="Simone D."/>
            <person name="Lopez-Fernandez M."/>
            <person name="Wu X."/>
            <person name="de Brujin I."/>
            <person name="Lundin D."/>
            <person name="Andersson A."/>
            <person name="Bertilsson S."/>
            <person name="Dopson M."/>
        </authorList>
    </citation>
    <scope>NUCLEOTIDE SEQUENCE</scope>
    <source>
        <strain evidence="1">TM448A01214</strain>
    </source>
</reference>
<dbReference type="AlphaFoldDB" id="A0A6H1ZNY4"/>
<name>A0A6H1ZNY4_9ZZZZ</name>
<evidence type="ECO:0000313" key="1">
    <source>
        <dbReference type="EMBL" id="QJA49017.1"/>
    </source>
</evidence>
<accession>A0A6H1ZNY4</accession>
<dbReference type="EMBL" id="MT144113">
    <property type="protein sequence ID" value="QJA49017.1"/>
    <property type="molecule type" value="Genomic_DNA"/>
</dbReference>
<gene>
    <name evidence="1" type="ORF">TM448A01214_0023</name>
</gene>
<organism evidence="1">
    <name type="scientific">viral metagenome</name>
    <dbReference type="NCBI Taxonomy" id="1070528"/>
    <lineage>
        <taxon>unclassified sequences</taxon>
        <taxon>metagenomes</taxon>
        <taxon>organismal metagenomes</taxon>
    </lineage>
</organism>
<sequence length="76" mass="8646">MNKSDWETILVQVAIKLFIKWLDEGGLDINSPIEMALEKAEANPAGLAKVVKTLFDDSEKITDIIAERLWEKMNKE</sequence>